<dbReference type="RefSeq" id="WP_091825200.1">
    <property type="nucleotide sequence ID" value="NZ_FNRJ01000005.1"/>
</dbReference>
<dbReference type="InterPro" id="IPR005182">
    <property type="entry name" value="YdbS-like_PH"/>
</dbReference>
<dbReference type="OrthoDB" id="6089089at2"/>
<dbReference type="AlphaFoldDB" id="A0A1H4CHG2"/>
<dbReference type="Pfam" id="PF03703">
    <property type="entry name" value="bPH_2"/>
    <property type="match status" value="1"/>
</dbReference>
<organism evidence="3 4">
    <name type="scientific">Marinobacterium iners DSM 11526</name>
    <dbReference type="NCBI Taxonomy" id="1122198"/>
    <lineage>
        <taxon>Bacteria</taxon>
        <taxon>Pseudomonadati</taxon>
        <taxon>Pseudomonadota</taxon>
        <taxon>Gammaproteobacteria</taxon>
        <taxon>Oceanospirillales</taxon>
        <taxon>Oceanospirillaceae</taxon>
        <taxon>Marinobacterium</taxon>
    </lineage>
</organism>
<dbReference type="STRING" id="1122198.SAMN02745729_10512"/>
<protein>
    <submittedName>
        <fullName evidence="3">PH domain-containing protein</fullName>
    </submittedName>
</protein>
<keyword evidence="1" id="KW-0812">Transmembrane</keyword>
<dbReference type="PANTHER" id="PTHR37938">
    <property type="entry name" value="BLL0215 PROTEIN"/>
    <property type="match status" value="1"/>
</dbReference>
<accession>A0A1H4CHG2</accession>
<sequence length="188" mass="21183">MDGPMLPNEKSLLNIRRSPLALLRGMLDLTIALLLLWGMFKAQERVPFWDSWWLVEQYRALATRFLWEGAGIPASWIAAVFGLLALLVGAGALRQVIREASRRYSVTSLRILSRCGLIGRATDELYLLSVDGVSLHQSPMGRLLGHADLIISGRGNNQLKFTFVRSPDEVREKIDRIVLARRSKQSQE</sequence>
<proteinExistence type="predicted"/>
<dbReference type="PANTHER" id="PTHR37938:SF1">
    <property type="entry name" value="BLL0215 PROTEIN"/>
    <property type="match status" value="1"/>
</dbReference>
<gene>
    <name evidence="3" type="ORF">SAMN02745729_10512</name>
</gene>
<name>A0A1H4CHG2_9GAMM</name>
<feature type="domain" description="YdbS-like PH" evidence="2">
    <location>
        <begin position="102"/>
        <end position="174"/>
    </location>
</feature>
<keyword evidence="4" id="KW-1185">Reference proteome</keyword>
<reference evidence="4" key="1">
    <citation type="submission" date="2016-10" db="EMBL/GenBank/DDBJ databases">
        <authorList>
            <person name="Varghese N."/>
            <person name="Submissions S."/>
        </authorList>
    </citation>
    <scope>NUCLEOTIDE SEQUENCE [LARGE SCALE GENOMIC DNA]</scope>
    <source>
        <strain evidence="4">DSM 11526</strain>
    </source>
</reference>
<evidence type="ECO:0000256" key="1">
    <source>
        <dbReference type="SAM" id="Phobius"/>
    </source>
</evidence>
<dbReference type="EMBL" id="FNRJ01000005">
    <property type="protein sequence ID" value="SEA59851.1"/>
    <property type="molecule type" value="Genomic_DNA"/>
</dbReference>
<keyword evidence="1" id="KW-1133">Transmembrane helix</keyword>
<evidence type="ECO:0000313" key="3">
    <source>
        <dbReference type="EMBL" id="SEA59851.1"/>
    </source>
</evidence>
<keyword evidence="1" id="KW-0472">Membrane</keyword>
<evidence type="ECO:0000259" key="2">
    <source>
        <dbReference type="Pfam" id="PF03703"/>
    </source>
</evidence>
<feature type="transmembrane region" description="Helical" evidence="1">
    <location>
        <begin position="74"/>
        <end position="93"/>
    </location>
</feature>
<evidence type="ECO:0000313" key="4">
    <source>
        <dbReference type="Proteomes" id="UP000242469"/>
    </source>
</evidence>
<dbReference type="Proteomes" id="UP000242469">
    <property type="component" value="Unassembled WGS sequence"/>
</dbReference>
<feature type="transmembrane region" description="Helical" evidence="1">
    <location>
        <begin position="21"/>
        <end position="40"/>
    </location>
</feature>